<dbReference type="Proteomes" id="UP000316429">
    <property type="component" value="Unassembled WGS sequence"/>
</dbReference>
<gene>
    <name evidence="5" type="ORF">FJQ55_20355</name>
</gene>
<accession>A0A504UES9</accession>
<dbReference type="InterPro" id="IPR018062">
    <property type="entry name" value="HTH_AraC-typ_CS"/>
</dbReference>
<dbReference type="GO" id="GO:0043565">
    <property type="term" value="F:sequence-specific DNA binding"/>
    <property type="evidence" value="ECO:0007669"/>
    <property type="project" value="InterPro"/>
</dbReference>
<keyword evidence="3" id="KW-0804">Transcription</keyword>
<comment type="caution">
    <text evidence="5">The sequence shown here is derived from an EMBL/GenBank/DDBJ whole genome shotgun (WGS) entry which is preliminary data.</text>
</comment>
<keyword evidence="6" id="KW-1185">Reference proteome</keyword>
<evidence type="ECO:0000259" key="4">
    <source>
        <dbReference type="PROSITE" id="PS01124"/>
    </source>
</evidence>
<dbReference type="SMART" id="SM00342">
    <property type="entry name" value="HTH_ARAC"/>
    <property type="match status" value="1"/>
</dbReference>
<evidence type="ECO:0000313" key="5">
    <source>
        <dbReference type="EMBL" id="TPP05371.1"/>
    </source>
</evidence>
<evidence type="ECO:0000256" key="3">
    <source>
        <dbReference type="ARBA" id="ARBA00023163"/>
    </source>
</evidence>
<dbReference type="EMBL" id="VFYP01000005">
    <property type="protein sequence ID" value="TPP05371.1"/>
    <property type="molecule type" value="Genomic_DNA"/>
</dbReference>
<dbReference type="InterPro" id="IPR050204">
    <property type="entry name" value="AraC_XylS_family_regulators"/>
</dbReference>
<evidence type="ECO:0000256" key="2">
    <source>
        <dbReference type="ARBA" id="ARBA00023125"/>
    </source>
</evidence>
<feature type="domain" description="HTH araC/xylS-type" evidence="4">
    <location>
        <begin position="65"/>
        <end position="163"/>
    </location>
</feature>
<dbReference type="GO" id="GO:0003700">
    <property type="term" value="F:DNA-binding transcription factor activity"/>
    <property type="evidence" value="ECO:0007669"/>
    <property type="project" value="InterPro"/>
</dbReference>
<protein>
    <submittedName>
        <fullName evidence="5">Helix-turn-helix transcriptional regulator</fullName>
    </submittedName>
</protein>
<organism evidence="5 6">
    <name type="scientific">Rhizobium glycinendophyticum</name>
    <dbReference type="NCBI Taxonomy" id="2589807"/>
    <lineage>
        <taxon>Bacteria</taxon>
        <taxon>Pseudomonadati</taxon>
        <taxon>Pseudomonadota</taxon>
        <taxon>Alphaproteobacteria</taxon>
        <taxon>Hyphomicrobiales</taxon>
        <taxon>Rhizobiaceae</taxon>
        <taxon>Rhizobium/Agrobacterium group</taxon>
        <taxon>Rhizobium</taxon>
    </lineage>
</organism>
<dbReference type="InterPro" id="IPR009057">
    <property type="entry name" value="Homeodomain-like_sf"/>
</dbReference>
<evidence type="ECO:0000256" key="1">
    <source>
        <dbReference type="ARBA" id="ARBA00023015"/>
    </source>
</evidence>
<dbReference type="InterPro" id="IPR018060">
    <property type="entry name" value="HTH_AraC"/>
</dbReference>
<dbReference type="PROSITE" id="PS01124">
    <property type="entry name" value="HTH_ARAC_FAMILY_2"/>
    <property type="match status" value="1"/>
</dbReference>
<reference evidence="5 6" key="1">
    <citation type="submission" date="2019-06" db="EMBL/GenBank/DDBJ databases">
        <title>Rhizobium sp. CL12 isolated from roots of soybean.</title>
        <authorList>
            <person name="Wang C."/>
        </authorList>
    </citation>
    <scope>NUCLEOTIDE SEQUENCE [LARGE SCALE GENOMIC DNA]</scope>
    <source>
        <strain evidence="5 6">CL12</strain>
    </source>
</reference>
<keyword evidence="1" id="KW-0805">Transcription regulation</keyword>
<dbReference type="Gene3D" id="1.10.10.60">
    <property type="entry name" value="Homeodomain-like"/>
    <property type="match status" value="1"/>
</dbReference>
<dbReference type="AlphaFoldDB" id="A0A504UES9"/>
<dbReference type="PANTHER" id="PTHR46796">
    <property type="entry name" value="HTH-TYPE TRANSCRIPTIONAL ACTIVATOR RHAS-RELATED"/>
    <property type="match status" value="1"/>
</dbReference>
<dbReference type="SUPFAM" id="SSF46689">
    <property type="entry name" value="Homeodomain-like"/>
    <property type="match status" value="2"/>
</dbReference>
<dbReference type="Pfam" id="PF12833">
    <property type="entry name" value="HTH_18"/>
    <property type="match status" value="1"/>
</dbReference>
<sequence length="211" mass="23813">MPQSPPHTGSEETAMRATITMIPSIHPLTGAAVWLLGPEATEPAVNRNRRVARNADCGLCNWQLAKVLRFIEENLEARIQVDDLCGLVRLGASRFSICFRISTGQSPYQYILSRRIDRAKRMLATTEAPLCQIALASGLCDQSHLSNMFKRMVGVTPLVWRRRQWHGEIRMTPPGYRDRIESGPRRRAPDHLSLELQLREGYPPSATRQDA</sequence>
<keyword evidence="2" id="KW-0238">DNA-binding</keyword>
<name>A0A504UES9_9HYPH</name>
<evidence type="ECO:0000313" key="6">
    <source>
        <dbReference type="Proteomes" id="UP000316429"/>
    </source>
</evidence>
<proteinExistence type="predicted"/>
<dbReference type="PANTHER" id="PTHR46796:SF6">
    <property type="entry name" value="ARAC SUBFAMILY"/>
    <property type="match status" value="1"/>
</dbReference>
<dbReference type="PROSITE" id="PS00041">
    <property type="entry name" value="HTH_ARAC_FAMILY_1"/>
    <property type="match status" value="1"/>
</dbReference>